<dbReference type="EMBL" id="MN739313">
    <property type="protein sequence ID" value="QHS98275.1"/>
    <property type="molecule type" value="Genomic_DNA"/>
</dbReference>
<dbReference type="AlphaFoldDB" id="A0A6C0C0S7"/>
<reference evidence="1" key="1">
    <citation type="journal article" date="2020" name="Nature">
        <title>Giant virus diversity and host interactions through global metagenomics.</title>
        <authorList>
            <person name="Schulz F."/>
            <person name="Roux S."/>
            <person name="Paez-Espino D."/>
            <person name="Jungbluth S."/>
            <person name="Walsh D.A."/>
            <person name="Denef V.J."/>
            <person name="McMahon K.D."/>
            <person name="Konstantinidis K.T."/>
            <person name="Eloe-Fadrosh E.A."/>
            <person name="Kyrpides N.C."/>
            <person name="Woyke T."/>
        </authorList>
    </citation>
    <scope>NUCLEOTIDE SEQUENCE</scope>
    <source>
        <strain evidence="1">GVMAG-M-3300020182-84</strain>
    </source>
</reference>
<evidence type="ECO:0000313" key="1">
    <source>
        <dbReference type="EMBL" id="QHS98275.1"/>
    </source>
</evidence>
<sequence>MEHIERHLIVMDKLGTQQVTQYVKDKRIQEKLSNKILSKKFTYSSEEPLFIMLIDSLNEKKNELHNVIVRLLYYCDHEKDEEKMLKYTSYLDSGMMEYNNMILLYDDYVKIFETTQLINILKQY</sequence>
<accession>A0A6C0C0S7</accession>
<proteinExistence type="predicted"/>
<protein>
    <submittedName>
        <fullName evidence="1">Uncharacterized protein</fullName>
    </submittedName>
</protein>
<name>A0A6C0C0S7_9ZZZZ</name>
<organism evidence="1">
    <name type="scientific">viral metagenome</name>
    <dbReference type="NCBI Taxonomy" id="1070528"/>
    <lineage>
        <taxon>unclassified sequences</taxon>
        <taxon>metagenomes</taxon>
        <taxon>organismal metagenomes</taxon>
    </lineage>
</organism>